<dbReference type="EMBL" id="JAACNO010002922">
    <property type="protein sequence ID" value="KAF4129784.1"/>
    <property type="molecule type" value="Genomic_DNA"/>
</dbReference>
<protein>
    <submittedName>
        <fullName evidence="1">Uncharacterized protein</fullName>
    </submittedName>
</protein>
<dbReference type="Proteomes" id="UP000704712">
    <property type="component" value="Unassembled WGS sequence"/>
</dbReference>
<gene>
    <name evidence="1" type="ORF">GN244_ATG12797</name>
    <name evidence="2" type="ORF">GN958_ATG21019</name>
</gene>
<dbReference type="EMBL" id="WSZM01000331">
    <property type="protein sequence ID" value="KAF4035031.1"/>
    <property type="molecule type" value="Genomic_DNA"/>
</dbReference>
<comment type="caution">
    <text evidence="1">The sequence shown here is derived from an EMBL/GenBank/DDBJ whole genome shotgun (WGS) entry which is preliminary data.</text>
</comment>
<dbReference type="Proteomes" id="UP000602510">
    <property type="component" value="Unassembled WGS sequence"/>
</dbReference>
<accession>A0A833WS01</accession>
<dbReference type="AlphaFoldDB" id="A0A833WS01"/>
<evidence type="ECO:0000313" key="3">
    <source>
        <dbReference type="Proteomes" id="UP000602510"/>
    </source>
</evidence>
<evidence type="ECO:0000313" key="2">
    <source>
        <dbReference type="EMBL" id="KAF4129784.1"/>
    </source>
</evidence>
<evidence type="ECO:0000313" key="1">
    <source>
        <dbReference type="EMBL" id="KAF4035031.1"/>
    </source>
</evidence>
<keyword evidence="3" id="KW-1185">Reference proteome</keyword>
<organism evidence="1 3">
    <name type="scientific">Phytophthora infestans</name>
    <name type="common">Potato late blight agent</name>
    <name type="synonym">Botrytis infestans</name>
    <dbReference type="NCBI Taxonomy" id="4787"/>
    <lineage>
        <taxon>Eukaryota</taxon>
        <taxon>Sar</taxon>
        <taxon>Stramenopiles</taxon>
        <taxon>Oomycota</taxon>
        <taxon>Peronosporomycetes</taxon>
        <taxon>Peronosporales</taxon>
        <taxon>Peronosporaceae</taxon>
        <taxon>Phytophthora</taxon>
    </lineage>
</organism>
<reference evidence="1" key="1">
    <citation type="submission" date="2020-04" db="EMBL/GenBank/DDBJ databases">
        <title>Hybrid Assembly of Korean Phytophthora infestans isolates.</title>
        <authorList>
            <person name="Prokchorchik M."/>
            <person name="Lee Y."/>
            <person name="Seo J."/>
            <person name="Cho J.-H."/>
            <person name="Park Y.-E."/>
            <person name="Jang D.-C."/>
            <person name="Im J.-S."/>
            <person name="Choi J.-G."/>
            <person name="Park H.-J."/>
            <person name="Lee G.-B."/>
            <person name="Lee Y.-G."/>
            <person name="Hong S.-Y."/>
            <person name="Cho K."/>
            <person name="Sohn K.H."/>
        </authorList>
    </citation>
    <scope>NUCLEOTIDE SEQUENCE</scope>
    <source>
        <strain evidence="1">KR_1_A1</strain>
        <strain evidence="2">KR_2_A2</strain>
    </source>
</reference>
<sequence>MVSNFVFLDDDFPYDSAALECSPLSILLPFCRLATNFMIKLIIFAATAALTTRCGYSIATDDRCVPIDFTAEGTKFSDLNAGIKTMQVDKLLGSVIGNYDPFVQSKIPLRFTLNAMLTISTAIDSLNITGLTSFAPQYINLTSPNSVSIEAASSGEVIVDTELNAMVEAMNMPATARLQLC</sequence>
<name>A0A833WS01_PHYIN</name>
<proteinExistence type="predicted"/>